<dbReference type="EMBL" id="FNGW01000001">
    <property type="protein sequence ID" value="SDL29608.1"/>
    <property type="molecule type" value="Genomic_DNA"/>
</dbReference>
<dbReference type="GO" id="GO:0008289">
    <property type="term" value="F:lipid binding"/>
    <property type="evidence" value="ECO:0007669"/>
    <property type="project" value="UniProtKB-KW"/>
</dbReference>
<evidence type="ECO:0000313" key="3">
    <source>
        <dbReference type="Proteomes" id="UP000199068"/>
    </source>
</evidence>
<dbReference type="InterPro" id="IPR003797">
    <property type="entry name" value="DegV"/>
</dbReference>
<dbReference type="NCBIfam" id="TIGR00762">
    <property type="entry name" value="DegV"/>
    <property type="match status" value="1"/>
</dbReference>
<name>A0A1G9IWH9_9FIRM</name>
<dbReference type="PANTHER" id="PTHR33434">
    <property type="entry name" value="DEGV DOMAIN-CONTAINING PROTEIN DR_1986-RELATED"/>
    <property type="match status" value="1"/>
</dbReference>
<dbReference type="AlphaFoldDB" id="A0A1G9IWH9"/>
<dbReference type="InterPro" id="IPR050270">
    <property type="entry name" value="DegV_domain_contain"/>
</dbReference>
<accession>A0A1G9IWH9</accession>
<keyword evidence="3" id="KW-1185">Reference proteome</keyword>
<reference evidence="2 3" key="1">
    <citation type="submission" date="2016-10" db="EMBL/GenBank/DDBJ databases">
        <authorList>
            <person name="de Groot N.N."/>
        </authorList>
    </citation>
    <scope>NUCLEOTIDE SEQUENCE [LARGE SCALE GENOMIC DNA]</scope>
    <source>
        <strain evidence="2 3">DSM 797</strain>
    </source>
</reference>
<protein>
    <submittedName>
        <fullName evidence="2">EDD domain protein, DegV family</fullName>
    </submittedName>
</protein>
<dbReference type="Pfam" id="PF02645">
    <property type="entry name" value="DegV"/>
    <property type="match status" value="1"/>
</dbReference>
<dbReference type="InterPro" id="IPR043168">
    <property type="entry name" value="DegV_C"/>
</dbReference>
<evidence type="ECO:0000256" key="1">
    <source>
        <dbReference type="ARBA" id="ARBA00023121"/>
    </source>
</evidence>
<proteinExistence type="predicted"/>
<organism evidence="2 3">
    <name type="scientific">Romboutsia lituseburensis DSM 797</name>
    <dbReference type="NCBI Taxonomy" id="1121325"/>
    <lineage>
        <taxon>Bacteria</taxon>
        <taxon>Bacillati</taxon>
        <taxon>Bacillota</taxon>
        <taxon>Clostridia</taxon>
        <taxon>Peptostreptococcales</taxon>
        <taxon>Peptostreptococcaceae</taxon>
        <taxon>Romboutsia</taxon>
    </lineage>
</organism>
<dbReference type="Gene3D" id="3.30.1180.10">
    <property type="match status" value="1"/>
</dbReference>
<sequence length="278" mass="30598">MSKIKIITDSSCDLNKDIIEKYNIGVVSLNVSFGEETYIDGQMDNNVFYERMANSKELPKTSCPSPEKFFKAYECEEDEILVITISSKLSATYSTAVLAKNMYLEENNKTIEVIDSETGSVGHGLLVVKAAQLANEGKTLNEIVEEIEKLKNDIVFYGSLETLENAIKGGRINPLAGKLINALNFKVIIQVVDGIVKPVDKARGDNNSIKKVVDSVSKRVCEKNKRVLAIGHSNCLDKALKVKDMMIKENSFEDITISEVGSVMGTYTSKGAILISIL</sequence>
<dbReference type="Gene3D" id="3.40.50.10170">
    <property type="match status" value="1"/>
</dbReference>
<keyword evidence="1" id="KW-0446">Lipid-binding</keyword>
<gene>
    <name evidence="2" type="ORF">SAMN04515677_101415</name>
</gene>
<dbReference type="PANTHER" id="PTHR33434:SF2">
    <property type="entry name" value="FATTY ACID-BINDING PROTEIN TM_1468"/>
    <property type="match status" value="1"/>
</dbReference>
<dbReference type="PROSITE" id="PS51482">
    <property type="entry name" value="DEGV"/>
    <property type="match status" value="1"/>
</dbReference>
<dbReference type="SUPFAM" id="SSF82549">
    <property type="entry name" value="DAK1/DegV-like"/>
    <property type="match status" value="1"/>
</dbReference>
<evidence type="ECO:0000313" key="2">
    <source>
        <dbReference type="EMBL" id="SDL29608.1"/>
    </source>
</evidence>
<dbReference type="Proteomes" id="UP000199068">
    <property type="component" value="Unassembled WGS sequence"/>
</dbReference>
<dbReference type="STRING" id="1121325.SAMN04515677_101415"/>
<dbReference type="RefSeq" id="WP_092722359.1">
    <property type="nucleotide sequence ID" value="NZ_FNGW01000001.1"/>
</dbReference>